<keyword evidence="1" id="KW-0732">Signal</keyword>
<dbReference type="AlphaFoldDB" id="A0A9P4GQQ7"/>
<dbReference type="InterPro" id="IPR015915">
    <property type="entry name" value="Kelch-typ_b-propeller"/>
</dbReference>
<evidence type="ECO:0000313" key="2">
    <source>
        <dbReference type="EMBL" id="KAF1849565.1"/>
    </source>
</evidence>
<name>A0A9P4GQQ7_9PLEO</name>
<organism evidence="2 3">
    <name type="scientific">Cucurbitaria berberidis CBS 394.84</name>
    <dbReference type="NCBI Taxonomy" id="1168544"/>
    <lineage>
        <taxon>Eukaryota</taxon>
        <taxon>Fungi</taxon>
        <taxon>Dikarya</taxon>
        <taxon>Ascomycota</taxon>
        <taxon>Pezizomycotina</taxon>
        <taxon>Dothideomycetes</taxon>
        <taxon>Pleosporomycetidae</taxon>
        <taxon>Pleosporales</taxon>
        <taxon>Pleosporineae</taxon>
        <taxon>Cucurbitariaceae</taxon>
        <taxon>Cucurbitaria</taxon>
    </lineage>
</organism>
<keyword evidence="3" id="KW-1185">Reference proteome</keyword>
<dbReference type="PANTHER" id="PTHR46407:SF3">
    <property type="entry name" value="OS02G0208700 PROTEIN"/>
    <property type="match status" value="1"/>
</dbReference>
<dbReference type="SUPFAM" id="SSF117281">
    <property type="entry name" value="Kelch motif"/>
    <property type="match status" value="1"/>
</dbReference>
<feature type="signal peptide" evidence="1">
    <location>
        <begin position="1"/>
        <end position="19"/>
    </location>
</feature>
<dbReference type="GeneID" id="63849518"/>
<dbReference type="InterPro" id="IPR044595">
    <property type="entry name" value="KMD1-4"/>
</dbReference>
<evidence type="ECO:0000313" key="3">
    <source>
        <dbReference type="Proteomes" id="UP000800039"/>
    </source>
</evidence>
<reference evidence="2" key="1">
    <citation type="submission" date="2020-01" db="EMBL/GenBank/DDBJ databases">
        <authorList>
            <consortium name="DOE Joint Genome Institute"/>
            <person name="Haridas S."/>
            <person name="Albert R."/>
            <person name="Binder M."/>
            <person name="Bloem J."/>
            <person name="Labutti K."/>
            <person name="Salamov A."/>
            <person name="Andreopoulos B."/>
            <person name="Baker S.E."/>
            <person name="Barry K."/>
            <person name="Bills G."/>
            <person name="Bluhm B.H."/>
            <person name="Cannon C."/>
            <person name="Castanera R."/>
            <person name="Culley D.E."/>
            <person name="Daum C."/>
            <person name="Ezra D."/>
            <person name="Gonzalez J.B."/>
            <person name="Henrissat B."/>
            <person name="Kuo A."/>
            <person name="Liang C."/>
            <person name="Lipzen A."/>
            <person name="Lutzoni F."/>
            <person name="Magnuson J."/>
            <person name="Mondo S."/>
            <person name="Nolan M."/>
            <person name="Ohm R."/>
            <person name="Pangilinan J."/>
            <person name="Park H.-J."/>
            <person name="Ramirez L."/>
            <person name="Alfaro M."/>
            <person name="Sun H."/>
            <person name="Tritt A."/>
            <person name="Yoshinaga Y."/>
            <person name="Zwiers L.-H."/>
            <person name="Turgeon B.G."/>
            <person name="Goodwin S.B."/>
            <person name="Spatafora J.W."/>
            <person name="Crous P.W."/>
            <person name="Grigoriev I.V."/>
        </authorList>
    </citation>
    <scope>NUCLEOTIDE SEQUENCE</scope>
    <source>
        <strain evidence="2">CBS 394.84</strain>
    </source>
</reference>
<gene>
    <name evidence="2" type="ORF">K460DRAFT_360428</name>
</gene>
<dbReference type="InterPro" id="IPR006652">
    <property type="entry name" value="Kelch_1"/>
</dbReference>
<proteinExistence type="predicted"/>
<dbReference type="GO" id="GO:2000762">
    <property type="term" value="P:regulation of phenylpropanoid metabolic process"/>
    <property type="evidence" value="ECO:0007669"/>
    <property type="project" value="InterPro"/>
</dbReference>
<evidence type="ECO:0000256" key="1">
    <source>
        <dbReference type="SAM" id="SignalP"/>
    </source>
</evidence>
<comment type="caution">
    <text evidence="2">The sequence shown here is derived from an EMBL/GenBank/DDBJ whole genome shotgun (WGS) entry which is preliminary data.</text>
</comment>
<accession>A0A9P4GQQ7</accession>
<dbReference type="Pfam" id="PF24681">
    <property type="entry name" value="Kelch_KLHDC2_KLHL20_DRC7"/>
    <property type="match status" value="1"/>
</dbReference>
<dbReference type="OrthoDB" id="45365at2759"/>
<sequence>MYHFISIALFVANSPIALASSVLHSPAQIASWETLAPISLFARQEHTAVFLPPSTIAILGGVIPANTSDPPVDTTSLMQFYFIHNNTWLTKASVPRALNHLNSAVVNGKIYVLGGLADAGEKLRKWRAVPDSWVYSPSTDSWDKLPGLPIREARGSAAVGVYDNKIYLAGGLIDTELFPNGKEHAVPIVSIFDTITATWLPVPKSTQNIPESRDHAGAAVVGSKMYILGGRNGGQLHIRDTVFVLDLCNLKVGWRTSSAKMPTPRGGVAAGAVGTKIFIFGGEGNTAAKSGVFDQVEAYDTRRDVWESFGRMRLPRHGTYAVGIGKRVYVPGGGVMQGGAPVMNFDVFTPYKAKT</sequence>
<feature type="chain" id="PRO_5040363935" evidence="1">
    <location>
        <begin position="20"/>
        <end position="355"/>
    </location>
</feature>
<dbReference type="RefSeq" id="XP_040792128.1">
    <property type="nucleotide sequence ID" value="XM_040932267.1"/>
</dbReference>
<dbReference type="PANTHER" id="PTHR46407">
    <property type="entry name" value="OS02G0208700 PROTEIN"/>
    <property type="match status" value="1"/>
</dbReference>
<dbReference type="Gene3D" id="2.120.10.80">
    <property type="entry name" value="Kelch-type beta propeller"/>
    <property type="match status" value="2"/>
</dbReference>
<dbReference type="SMART" id="SM00612">
    <property type="entry name" value="Kelch"/>
    <property type="match status" value="3"/>
</dbReference>
<dbReference type="EMBL" id="ML976614">
    <property type="protein sequence ID" value="KAF1849565.1"/>
    <property type="molecule type" value="Genomic_DNA"/>
</dbReference>
<dbReference type="Proteomes" id="UP000800039">
    <property type="component" value="Unassembled WGS sequence"/>
</dbReference>
<protein>
    <submittedName>
        <fullName evidence="2">Galactose oxidase</fullName>
    </submittedName>
</protein>
<dbReference type="Pfam" id="PF01344">
    <property type="entry name" value="Kelch_1"/>
    <property type="match status" value="1"/>
</dbReference>